<reference evidence="1 2" key="1">
    <citation type="submission" date="2013-04" db="EMBL/GenBank/DDBJ databases">
        <title>The Genome Sequence of Parabacteroides gordonii DSM 23371.</title>
        <authorList>
            <consortium name="The Broad Institute Genomics Platform"/>
            <person name="Earl A."/>
            <person name="Ward D."/>
            <person name="Feldgarden M."/>
            <person name="Gevers D."/>
            <person name="Martens E."/>
            <person name="Sakamoto M."/>
            <person name="Benno Y."/>
            <person name="Suzuki N."/>
            <person name="Matsunaga N."/>
            <person name="Koshihara K."/>
            <person name="Seki M."/>
            <person name="Komiya H."/>
            <person name="Walker B."/>
            <person name="Young S."/>
            <person name="Zeng Q."/>
            <person name="Gargeya S."/>
            <person name="Fitzgerald M."/>
            <person name="Haas B."/>
            <person name="Abouelleil A."/>
            <person name="Allen A.W."/>
            <person name="Alvarado L."/>
            <person name="Arachchi H.M."/>
            <person name="Berlin A.M."/>
            <person name="Chapman S.B."/>
            <person name="Gainer-Dewar J."/>
            <person name="Goldberg J."/>
            <person name="Griggs A."/>
            <person name="Gujja S."/>
            <person name="Hansen M."/>
            <person name="Howarth C."/>
            <person name="Imamovic A."/>
            <person name="Ireland A."/>
            <person name="Larimer J."/>
            <person name="McCowan C."/>
            <person name="Murphy C."/>
            <person name="Pearson M."/>
            <person name="Poon T.W."/>
            <person name="Priest M."/>
            <person name="Roberts A."/>
            <person name="Saif S."/>
            <person name="Shea T."/>
            <person name="Sisk P."/>
            <person name="Sykes S."/>
            <person name="Wortman J."/>
            <person name="Nusbaum C."/>
            <person name="Birren B."/>
        </authorList>
    </citation>
    <scope>NUCLEOTIDE SEQUENCE [LARGE SCALE GENOMIC DNA]</scope>
    <source>
        <strain evidence="1 2">MS-1</strain>
    </source>
</reference>
<evidence type="ECO:0000313" key="2">
    <source>
        <dbReference type="Proteomes" id="UP000033035"/>
    </source>
</evidence>
<name>A0A0F5JC78_9BACT</name>
<protein>
    <submittedName>
        <fullName evidence="1">Uncharacterized protein</fullName>
    </submittedName>
</protein>
<gene>
    <name evidence="1" type="ORF">HMPREF1536_02803</name>
</gene>
<dbReference type="HOGENOM" id="CLU_721394_0_0_10"/>
<sequence>MKVYHQLGFRDNWNIDSYNLGIGDGLIFSPINMDAKKLSGLPVLIKQHSFLDPQLYLLNKEKASNITYPFFPTNIKADFSTVDLDTMPEKLAESCTDFQVDNEFEYVVIPSRYYDEIPSRFYELSMRNFIVPFLDYKREKNIQKPFLLSIIVKQIFIVDTEKRNRLLNWITGISGICGVYIIFENSFSSKQIKDFDYLLNVLTFIKILKMNDMEVHVGYCNTEGLLYSAAMPDSITIGSYENLRSFKISRFVVSEGSKRSPNPRLYSTHLLQWMEYNYIQSMKSLIPDYIDYFDDSVYKPLMFNLTGKEYKWHFAKSELYKHYFEVFVHQIKKLPDEQMSRIDCLLKQIENALNNYVIIKRDILLDGDSDDSHLPIWFNVLRAFRKGL</sequence>
<dbReference type="EMBL" id="AQHW01000015">
    <property type="protein sequence ID" value="KKB55338.1"/>
    <property type="molecule type" value="Genomic_DNA"/>
</dbReference>
<dbReference type="STRING" id="1203610.HMPREF1536_02803"/>
<keyword evidence="2" id="KW-1185">Reference proteome</keyword>
<proteinExistence type="predicted"/>
<dbReference type="AlphaFoldDB" id="A0A0F5JC78"/>
<organism evidence="1 2">
    <name type="scientific">Parabacteroides gordonii MS-1 = DSM 23371</name>
    <dbReference type="NCBI Taxonomy" id="1203610"/>
    <lineage>
        <taxon>Bacteria</taxon>
        <taxon>Pseudomonadati</taxon>
        <taxon>Bacteroidota</taxon>
        <taxon>Bacteroidia</taxon>
        <taxon>Bacteroidales</taxon>
        <taxon>Tannerellaceae</taxon>
        <taxon>Parabacteroides</taxon>
    </lineage>
</organism>
<comment type="caution">
    <text evidence="1">The sequence shown here is derived from an EMBL/GenBank/DDBJ whole genome shotgun (WGS) entry which is preliminary data.</text>
</comment>
<dbReference type="PATRIC" id="fig|1203610.3.peg.2869"/>
<evidence type="ECO:0000313" key="1">
    <source>
        <dbReference type="EMBL" id="KKB55338.1"/>
    </source>
</evidence>
<accession>A0A0F5JC78</accession>
<dbReference type="RefSeq" id="WP_028729647.1">
    <property type="nucleotide sequence ID" value="NZ_KE386764.1"/>
</dbReference>
<dbReference type="Proteomes" id="UP000033035">
    <property type="component" value="Unassembled WGS sequence"/>
</dbReference>